<reference evidence="1" key="1">
    <citation type="journal article" date="2021" name="Proc. Natl. Acad. Sci. U.S.A.">
        <title>A Catalog of Tens of Thousands of Viruses from Human Metagenomes Reveals Hidden Associations with Chronic Diseases.</title>
        <authorList>
            <person name="Tisza M.J."/>
            <person name="Buck C.B."/>
        </authorList>
    </citation>
    <scope>NUCLEOTIDE SEQUENCE</scope>
    <source>
        <strain evidence="1">CtQYc56</strain>
    </source>
</reference>
<dbReference type="EMBL" id="BK015547">
    <property type="protein sequence ID" value="DAE12308.1"/>
    <property type="molecule type" value="Genomic_DNA"/>
</dbReference>
<name>A0A8S5Q1B3_9CAUD</name>
<organism evidence="1">
    <name type="scientific">Myoviridae sp. ctQYc56</name>
    <dbReference type="NCBI Taxonomy" id="2825100"/>
    <lineage>
        <taxon>Viruses</taxon>
        <taxon>Duplodnaviria</taxon>
        <taxon>Heunggongvirae</taxon>
        <taxon>Uroviricota</taxon>
        <taxon>Caudoviricetes</taxon>
    </lineage>
</organism>
<protein>
    <submittedName>
        <fullName evidence="1">Uncharacterized protein</fullName>
    </submittedName>
</protein>
<evidence type="ECO:0000313" key="1">
    <source>
        <dbReference type="EMBL" id="DAE12308.1"/>
    </source>
</evidence>
<proteinExistence type="predicted"/>
<sequence>MKIVNKSNETIAEPLIDKVLFLENQLESLERLPMIKVNPNNPEQQKATPAAKLYKEFLQQYINVVKVILKAAGDDTNAAELSPLRKWAESRNVEIV</sequence>
<accession>A0A8S5Q1B3</accession>